<dbReference type="Gene3D" id="3.80.10.10">
    <property type="entry name" value="Ribonuclease Inhibitor"/>
    <property type="match status" value="1"/>
</dbReference>
<reference evidence="3 4" key="1">
    <citation type="submission" date="2019-03" db="EMBL/GenBank/DDBJ databases">
        <title>Rhodosporidium diobovatum UCD-FST 08-225 genome sequencing, assembly, and annotation.</title>
        <authorList>
            <person name="Fakankun I.U."/>
            <person name="Fristensky B."/>
            <person name="Levin D.B."/>
        </authorList>
    </citation>
    <scope>NUCLEOTIDE SEQUENCE [LARGE SCALE GENOMIC DNA]</scope>
    <source>
        <strain evidence="3 4">UCD-FST 08-225</strain>
    </source>
</reference>
<accession>A0A5C5FWL8</accession>
<feature type="domain" description="F-box" evidence="2">
    <location>
        <begin position="50"/>
        <end position="100"/>
    </location>
</feature>
<name>A0A5C5FWL8_9BASI</name>
<sequence length="515" mass="58031">MGVPRFISRSRKGLLAVCVGQPPRRIRRHSHPVFSSSTPPGASRSSSLANRLPVELMSEIVSMACDEGRYEDMTTLQAVMQVSRRWYSVAAPRFWRSVNLHLKPTEDLERVGTFLSPRTRAFVKVVKTRSRSNPDRSRLSREGLFASVVAQLPNAEDLEVELDAGAPAGLAMITDLAQTVYPKLTALAIRGSTSSLSWAVLKRALTSVNPSRLVHLHLSELSAFGDEAPSTSFLGLASFENLTHFGISTCQCAGWTMDHLAGLRAPLRSLHLEFDNHLSELQPVDLERLLRRFKSTLEYLYLAGKKVGDPSALFDLPKLRHLRLCTAHALDLLPFFVNAPLEILEVDPRQSILPWLHSPAGNGAHLPDAVMAHAATLQVVLMPDDLGDDWAWTGIVFNLIRLQESCRVVFVWKNEGLPFRIWHDLDTLDDFQRSWKVIPSHDTGVFCAEMSRGRSTVLLCDERGEPDERDNRDDTSDPLHPTLRAVWKEGMDRLEQIWKAHWAEREARRDRRELE</sequence>
<comment type="caution">
    <text evidence="3">The sequence shown here is derived from an EMBL/GenBank/DDBJ whole genome shotgun (WGS) entry which is preliminary data.</text>
</comment>
<organism evidence="3 4">
    <name type="scientific">Rhodotorula diobovata</name>
    <dbReference type="NCBI Taxonomy" id="5288"/>
    <lineage>
        <taxon>Eukaryota</taxon>
        <taxon>Fungi</taxon>
        <taxon>Dikarya</taxon>
        <taxon>Basidiomycota</taxon>
        <taxon>Pucciniomycotina</taxon>
        <taxon>Microbotryomycetes</taxon>
        <taxon>Sporidiobolales</taxon>
        <taxon>Sporidiobolaceae</taxon>
        <taxon>Rhodotorula</taxon>
    </lineage>
</organism>
<dbReference type="AlphaFoldDB" id="A0A5C5FWL8"/>
<evidence type="ECO:0000313" key="4">
    <source>
        <dbReference type="Proteomes" id="UP000311382"/>
    </source>
</evidence>
<dbReference type="InterPro" id="IPR036047">
    <property type="entry name" value="F-box-like_dom_sf"/>
</dbReference>
<dbReference type="Gene3D" id="1.20.1280.50">
    <property type="match status" value="1"/>
</dbReference>
<dbReference type="SUPFAM" id="SSF81383">
    <property type="entry name" value="F-box domain"/>
    <property type="match status" value="1"/>
</dbReference>
<evidence type="ECO:0000256" key="1">
    <source>
        <dbReference type="SAM" id="MobiDB-lite"/>
    </source>
</evidence>
<feature type="compositionally biased region" description="Low complexity" evidence="1">
    <location>
        <begin position="35"/>
        <end position="47"/>
    </location>
</feature>
<gene>
    <name evidence="3" type="ORF">DMC30DRAFT_416997</name>
</gene>
<dbReference type="InterPro" id="IPR001810">
    <property type="entry name" value="F-box_dom"/>
</dbReference>
<dbReference type="SUPFAM" id="SSF52047">
    <property type="entry name" value="RNI-like"/>
    <property type="match status" value="1"/>
</dbReference>
<feature type="region of interest" description="Disordered" evidence="1">
    <location>
        <begin position="27"/>
        <end position="48"/>
    </location>
</feature>
<dbReference type="EMBL" id="SOZI01000067">
    <property type="protein sequence ID" value="TNY20444.1"/>
    <property type="molecule type" value="Genomic_DNA"/>
</dbReference>
<protein>
    <recommendedName>
        <fullName evidence="2">F-box domain-containing protein</fullName>
    </recommendedName>
</protein>
<dbReference type="InterPro" id="IPR032675">
    <property type="entry name" value="LRR_dom_sf"/>
</dbReference>
<keyword evidence="4" id="KW-1185">Reference proteome</keyword>
<dbReference type="Pfam" id="PF12937">
    <property type="entry name" value="F-box-like"/>
    <property type="match status" value="1"/>
</dbReference>
<evidence type="ECO:0000259" key="2">
    <source>
        <dbReference type="Pfam" id="PF12937"/>
    </source>
</evidence>
<proteinExistence type="predicted"/>
<dbReference type="Proteomes" id="UP000311382">
    <property type="component" value="Unassembled WGS sequence"/>
</dbReference>
<dbReference type="OrthoDB" id="2519469at2759"/>
<evidence type="ECO:0000313" key="3">
    <source>
        <dbReference type="EMBL" id="TNY20444.1"/>
    </source>
</evidence>